<keyword evidence="2" id="KW-0732">Signal</keyword>
<evidence type="ECO:0000313" key="3">
    <source>
        <dbReference type="EnsemblMetazoa" id="CJA23886.1"/>
    </source>
</evidence>
<feature type="chain" id="PRO_5035844254" evidence="2">
    <location>
        <begin position="34"/>
        <end position="90"/>
    </location>
</feature>
<evidence type="ECO:0000313" key="4">
    <source>
        <dbReference type="Proteomes" id="UP000005237"/>
    </source>
</evidence>
<proteinExistence type="predicted"/>
<dbReference type="EnsemblMetazoa" id="CJA23886.1">
    <property type="protein sequence ID" value="CJA23886.1"/>
    <property type="gene ID" value="WBGene00179458"/>
</dbReference>
<dbReference type="Proteomes" id="UP000005237">
    <property type="component" value="Unassembled WGS sequence"/>
</dbReference>
<reference evidence="4" key="1">
    <citation type="submission" date="2010-08" db="EMBL/GenBank/DDBJ databases">
        <authorList>
            <consortium name="Caenorhabditis japonica Sequencing Consortium"/>
            <person name="Wilson R.K."/>
        </authorList>
    </citation>
    <scope>NUCLEOTIDE SEQUENCE [LARGE SCALE GENOMIC DNA]</scope>
    <source>
        <strain evidence="4">DF5081</strain>
    </source>
</reference>
<evidence type="ECO:0000256" key="2">
    <source>
        <dbReference type="SAM" id="SignalP"/>
    </source>
</evidence>
<dbReference type="AlphaFoldDB" id="A0A8R1E5A7"/>
<feature type="signal peptide" evidence="2">
    <location>
        <begin position="1"/>
        <end position="33"/>
    </location>
</feature>
<feature type="compositionally biased region" description="Polar residues" evidence="1">
    <location>
        <begin position="71"/>
        <end position="81"/>
    </location>
</feature>
<organism evidence="3 4">
    <name type="scientific">Caenorhabditis japonica</name>
    <dbReference type="NCBI Taxonomy" id="281687"/>
    <lineage>
        <taxon>Eukaryota</taxon>
        <taxon>Metazoa</taxon>
        <taxon>Ecdysozoa</taxon>
        <taxon>Nematoda</taxon>
        <taxon>Chromadorea</taxon>
        <taxon>Rhabditida</taxon>
        <taxon>Rhabditina</taxon>
        <taxon>Rhabditomorpha</taxon>
        <taxon>Rhabditoidea</taxon>
        <taxon>Rhabditidae</taxon>
        <taxon>Peloderinae</taxon>
        <taxon>Caenorhabditis</taxon>
    </lineage>
</organism>
<reference evidence="3" key="2">
    <citation type="submission" date="2022-06" db="UniProtKB">
        <authorList>
            <consortium name="EnsemblMetazoa"/>
        </authorList>
    </citation>
    <scope>IDENTIFICATION</scope>
    <source>
        <strain evidence="3">DF5081</strain>
    </source>
</reference>
<accession>A0A8R1E5A7</accession>
<protein>
    <submittedName>
        <fullName evidence="3">Uncharacterized protein</fullName>
    </submittedName>
</protein>
<sequence length="90" mass="9885">MPQLKLGIGSTAVPLHFWLSLQAILYKLDPTSCLDNDTMEVATNGESIHRLEFPDNNDSFIAQQQNNAISNLEGQSKSSGPEIQFIPKIG</sequence>
<feature type="region of interest" description="Disordered" evidence="1">
    <location>
        <begin position="71"/>
        <end position="90"/>
    </location>
</feature>
<name>A0A8R1E5A7_CAEJA</name>
<evidence type="ECO:0000256" key="1">
    <source>
        <dbReference type="SAM" id="MobiDB-lite"/>
    </source>
</evidence>
<keyword evidence="4" id="KW-1185">Reference proteome</keyword>